<keyword evidence="2" id="KW-1185">Reference proteome</keyword>
<evidence type="ECO:0000313" key="2">
    <source>
        <dbReference type="Proteomes" id="UP000534294"/>
    </source>
</evidence>
<dbReference type="EMBL" id="JACHIF010000005">
    <property type="protein sequence ID" value="MBB5038390.1"/>
    <property type="molecule type" value="Genomic_DNA"/>
</dbReference>
<dbReference type="AlphaFoldDB" id="A0A7W8DQN8"/>
<dbReference type="PROSITE" id="PS51257">
    <property type="entry name" value="PROKAR_LIPOPROTEIN"/>
    <property type="match status" value="1"/>
</dbReference>
<dbReference type="Proteomes" id="UP000534294">
    <property type="component" value="Unassembled WGS sequence"/>
</dbReference>
<reference evidence="1 2" key="1">
    <citation type="submission" date="2020-08" db="EMBL/GenBank/DDBJ databases">
        <title>Genomic Encyclopedia of Type Strains, Phase IV (KMG-IV): sequencing the most valuable type-strain genomes for metagenomic binning, comparative biology and taxonomic classification.</title>
        <authorList>
            <person name="Goeker M."/>
        </authorList>
    </citation>
    <scope>NUCLEOTIDE SEQUENCE [LARGE SCALE GENOMIC DNA]</scope>
    <source>
        <strain evidence="1 2">DSM 12251</strain>
    </source>
</reference>
<name>A0A7W8DQN8_9BACT</name>
<gene>
    <name evidence="1" type="ORF">HNQ64_002653</name>
</gene>
<evidence type="ECO:0008006" key="3">
    <source>
        <dbReference type="Google" id="ProtNLM"/>
    </source>
</evidence>
<evidence type="ECO:0000313" key="1">
    <source>
        <dbReference type="EMBL" id="MBB5038390.1"/>
    </source>
</evidence>
<comment type="caution">
    <text evidence="1">The sequence shown here is derived from an EMBL/GenBank/DDBJ whole genome shotgun (WGS) entry which is preliminary data.</text>
</comment>
<organism evidence="1 2">
    <name type="scientific">Prosthecobacter dejongeii</name>
    <dbReference type="NCBI Taxonomy" id="48465"/>
    <lineage>
        <taxon>Bacteria</taxon>
        <taxon>Pseudomonadati</taxon>
        <taxon>Verrucomicrobiota</taxon>
        <taxon>Verrucomicrobiia</taxon>
        <taxon>Verrucomicrobiales</taxon>
        <taxon>Verrucomicrobiaceae</taxon>
        <taxon>Prosthecobacter</taxon>
    </lineage>
</organism>
<accession>A0A7W8DQN8</accession>
<proteinExistence type="predicted"/>
<sequence>MKRFSWTYFWLGCALVSCETKPREGAQVWRPPVQSYPETAYQRSIHFYDWKVDPDITNGECYEEFRFDLPDGVERVSLPAEAVVYRVPGREVRGQVKKILSSAGHTDRPFSIVDYRPKMGVVAKVSRKTLHLCAFGAQGSFEGGVYVKLRIGVPEGVKIQLAKERTDEERLKTLLEEGWWPVSTSPGLKSEWPLP</sequence>
<dbReference type="RefSeq" id="WP_184209172.1">
    <property type="nucleotide sequence ID" value="NZ_JACHIF010000005.1"/>
</dbReference>
<protein>
    <recommendedName>
        <fullName evidence="3">Lipoprotein</fullName>
    </recommendedName>
</protein>